<dbReference type="AlphaFoldDB" id="A0A0B5DTI9"/>
<evidence type="ECO:0000256" key="4">
    <source>
        <dbReference type="ARBA" id="ARBA00023002"/>
    </source>
</evidence>
<dbReference type="Pfam" id="PF02668">
    <property type="entry name" value="TauD"/>
    <property type="match status" value="1"/>
</dbReference>
<evidence type="ECO:0000313" key="7">
    <source>
        <dbReference type="EMBL" id="AJE46748.1"/>
    </source>
</evidence>
<dbReference type="InterPro" id="IPR051323">
    <property type="entry name" value="AtsK-like"/>
</dbReference>
<gene>
    <name evidence="7" type="ORF">P73_2033</name>
</gene>
<dbReference type="SUPFAM" id="SSF51197">
    <property type="entry name" value="Clavaminate synthase-like"/>
    <property type="match status" value="1"/>
</dbReference>
<reference evidence="7 8" key="1">
    <citation type="journal article" date="2014" name="Int. J. Syst. Evol. Microbiol.">
        <title>Celeribacter indicus sp. nov., a polycyclic aromatic hydrocarbon-degrading bacterium from deep-sea sediment and reclassification of Huaishuia halophila as Celeribacter halophilus comb. nov.</title>
        <authorList>
            <person name="Lai Q."/>
            <person name="Cao J."/>
            <person name="Yuan J."/>
            <person name="Li F."/>
            <person name="Shao Z."/>
        </authorList>
    </citation>
    <scope>NUCLEOTIDE SEQUENCE [LARGE SCALE GENOMIC DNA]</scope>
    <source>
        <strain evidence="7">P73</strain>
    </source>
</reference>
<evidence type="ECO:0000256" key="2">
    <source>
        <dbReference type="ARBA" id="ARBA00022723"/>
    </source>
</evidence>
<dbReference type="STRING" id="1208324.P73_2033"/>
<dbReference type="PANTHER" id="PTHR30468">
    <property type="entry name" value="ALPHA-KETOGLUTARATE-DEPENDENT SULFONATE DIOXYGENASE"/>
    <property type="match status" value="1"/>
</dbReference>
<dbReference type="InterPro" id="IPR042098">
    <property type="entry name" value="TauD-like_sf"/>
</dbReference>
<name>A0A0B5DTI9_9RHOB</name>
<dbReference type="InterPro" id="IPR003819">
    <property type="entry name" value="TauD/TfdA-like"/>
</dbReference>
<keyword evidence="5" id="KW-0408">Iron</keyword>
<dbReference type="GO" id="GO:0046872">
    <property type="term" value="F:metal ion binding"/>
    <property type="evidence" value="ECO:0007669"/>
    <property type="project" value="UniProtKB-KW"/>
</dbReference>
<proteinExistence type="inferred from homology"/>
<evidence type="ECO:0000313" key="8">
    <source>
        <dbReference type="Proteomes" id="UP000031521"/>
    </source>
</evidence>
<sequence length="287" mass="32238">MTLNTAPHRPLEMRPLSKKLGVEIRGVDLADLDDAVFAKLKEAFDIHGVVVLPGQKLTPEELRAFGRRFGPLETHTLLQYTLPDYPEIYVLSNLEENGKPLGAHNEGIGWHTDLSYKERPVMATMLYGIMCPPEGGDTLFADMSAAWDALPEARKAELDGKKIQHSYQKWMATRADRAPLTEEQKAKTPDVTHPLVRTHPATGRKSLFIGTGTVYGLEGVSNPEGKRIVDELVDYATGEDFVLVHKWTEGDVVMWDNRRTLHTGTLFDDTKYKRHIHRMMVQGDVPA</sequence>
<keyword evidence="3 7" id="KW-0223">Dioxygenase</keyword>
<accession>A0A0B5DTI9</accession>
<dbReference type="Proteomes" id="UP000031521">
    <property type="component" value="Chromosome"/>
</dbReference>
<dbReference type="HOGENOM" id="CLU_036005_2_0_5"/>
<dbReference type="RefSeq" id="WP_043869491.1">
    <property type="nucleotide sequence ID" value="NZ_CP004393.1"/>
</dbReference>
<dbReference type="GO" id="GO:0005737">
    <property type="term" value="C:cytoplasm"/>
    <property type="evidence" value="ECO:0007669"/>
    <property type="project" value="TreeGrafter"/>
</dbReference>
<keyword evidence="8" id="KW-1185">Reference proteome</keyword>
<evidence type="ECO:0000256" key="3">
    <source>
        <dbReference type="ARBA" id="ARBA00022964"/>
    </source>
</evidence>
<comment type="similarity">
    <text evidence="1">Belongs to the TfdA dioxygenase family.</text>
</comment>
<dbReference type="KEGG" id="cid:P73_2033"/>
<evidence type="ECO:0000256" key="1">
    <source>
        <dbReference type="ARBA" id="ARBA00005896"/>
    </source>
</evidence>
<keyword evidence="4" id="KW-0560">Oxidoreductase</keyword>
<organism evidence="7 8">
    <name type="scientific">Celeribacter indicus</name>
    <dbReference type="NCBI Taxonomy" id="1208324"/>
    <lineage>
        <taxon>Bacteria</taxon>
        <taxon>Pseudomonadati</taxon>
        <taxon>Pseudomonadota</taxon>
        <taxon>Alphaproteobacteria</taxon>
        <taxon>Rhodobacterales</taxon>
        <taxon>Roseobacteraceae</taxon>
        <taxon>Celeribacter</taxon>
    </lineage>
</organism>
<dbReference type="GO" id="GO:0006790">
    <property type="term" value="P:sulfur compound metabolic process"/>
    <property type="evidence" value="ECO:0007669"/>
    <property type="project" value="TreeGrafter"/>
</dbReference>
<protein>
    <submittedName>
        <fullName evidence="7">Taurine catabolism dioxygenase TauD/TfdA</fullName>
    </submittedName>
</protein>
<evidence type="ECO:0000256" key="5">
    <source>
        <dbReference type="ARBA" id="ARBA00023004"/>
    </source>
</evidence>
<dbReference type="Gene3D" id="3.60.130.10">
    <property type="entry name" value="Clavaminate synthase-like"/>
    <property type="match status" value="1"/>
</dbReference>
<feature type="domain" description="TauD/TfdA-like" evidence="6">
    <location>
        <begin position="13"/>
        <end position="280"/>
    </location>
</feature>
<evidence type="ECO:0000259" key="6">
    <source>
        <dbReference type="Pfam" id="PF02668"/>
    </source>
</evidence>
<dbReference type="GO" id="GO:0000908">
    <property type="term" value="F:taurine dioxygenase activity"/>
    <property type="evidence" value="ECO:0007669"/>
    <property type="project" value="TreeGrafter"/>
</dbReference>
<keyword evidence="2" id="KW-0479">Metal-binding</keyword>
<dbReference type="EMBL" id="CP004393">
    <property type="protein sequence ID" value="AJE46748.1"/>
    <property type="molecule type" value="Genomic_DNA"/>
</dbReference>
<dbReference type="PANTHER" id="PTHR30468:SF1">
    <property type="entry name" value="ALPHA-KETOGLUTARATE-DEPENDENT SULFONATE DIOXYGENASE"/>
    <property type="match status" value="1"/>
</dbReference>